<evidence type="ECO:0000313" key="6">
    <source>
        <dbReference type="EMBL" id="NVN40660.1"/>
    </source>
</evidence>
<comment type="caution">
    <text evidence="6">The sequence shown here is derived from an EMBL/GenBank/DDBJ whole genome shotgun (WGS) entry which is preliminary data.</text>
</comment>
<name>A0A850PDV8_9PROT</name>
<evidence type="ECO:0000256" key="4">
    <source>
        <dbReference type="ARBA" id="ARBA00023136"/>
    </source>
</evidence>
<reference evidence="6 7" key="1">
    <citation type="submission" date="2020-06" db="EMBL/GenBank/DDBJ databases">
        <title>Description of novel acetic acid bacteria.</title>
        <authorList>
            <person name="Sombolestani A."/>
        </authorList>
    </citation>
    <scope>NUCLEOTIDE SEQUENCE [LARGE SCALE GENOMIC DNA]</scope>
    <source>
        <strain evidence="6 7">LMG 27010</strain>
    </source>
</reference>
<evidence type="ECO:0000313" key="7">
    <source>
        <dbReference type="Proteomes" id="UP000585665"/>
    </source>
</evidence>
<keyword evidence="2" id="KW-0812">Transmembrane</keyword>
<keyword evidence="3" id="KW-1133">Transmembrane helix</keyword>
<dbReference type="InterPro" id="IPR007452">
    <property type="entry name" value="TamB_C"/>
</dbReference>
<feature type="domain" description="Translocation and assembly module TamB C-terminal" evidence="5">
    <location>
        <begin position="101"/>
        <end position="460"/>
    </location>
</feature>
<dbReference type="PANTHER" id="PTHR36985:SF1">
    <property type="entry name" value="TRANSLOCATION AND ASSEMBLY MODULE SUBUNIT TAMB"/>
    <property type="match status" value="1"/>
</dbReference>
<sequence length="460" mass="46596">GPKVGLTARGTVPTDMKGPLAVRADGSVDLSLANGILGASGREAKGLLRIAMAVAGTAAQPRATGRVDLTGGEVQDFAQGVRLTDITAGIVAAGDRIVIERFDAKAGKGGLALAGSVGAFQPGIPVALTFTAHDATPISSDLITATMNADMAIKGMATQRIDVSGSVTLPEVEVNIPNAMPASVATLDVVRPGDKPPAPVSATRQGGMVVGLDVHVVSPGHFFVRGHGLDAEMAGNLHVTGEASAPVVEGGFDMRRGNFNLAAIDLNFTHGRVAFNGSGVAHKLDPTLDFQADRNVSGTTARLSVGGYASDPKITFSSIPSLPQDQVLALLLFGKSAQDLSTTELAEVGAALASLAGGSSFDPLGTVRKSLGLDRLQLGGGSGVGNGGASLEAGKYVMRGVYVGAKQATSGSGTQAQVQVDLTKRLKLNTTVGTGGNVTGFTTPENDPGSSVGLLYQFDY</sequence>
<evidence type="ECO:0000256" key="1">
    <source>
        <dbReference type="ARBA" id="ARBA00004167"/>
    </source>
</evidence>
<proteinExistence type="predicted"/>
<evidence type="ECO:0000259" key="5">
    <source>
        <dbReference type="Pfam" id="PF04357"/>
    </source>
</evidence>
<dbReference type="RefSeq" id="WP_176613617.1">
    <property type="nucleotide sequence ID" value="NZ_JABXXR010000057.1"/>
</dbReference>
<organism evidence="6 7">
    <name type="scientific">Ameyamaea chiangmaiensis</name>
    <dbReference type="NCBI Taxonomy" id="442969"/>
    <lineage>
        <taxon>Bacteria</taxon>
        <taxon>Pseudomonadati</taxon>
        <taxon>Pseudomonadota</taxon>
        <taxon>Alphaproteobacteria</taxon>
        <taxon>Acetobacterales</taxon>
        <taxon>Acetobacteraceae</taxon>
        <taxon>Ameyamaea</taxon>
    </lineage>
</organism>
<keyword evidence="4" id="KW-0472">Membrane</keyword>
<evidence type="ECO:0000256" key="2">
    <source>
        <dbReference type="ARBA" id="ARBA00022692"/>
    </source>
</evidence>
<accession>A0A850PDV8</accession>
<evidence type="ECO:0000256" key="3">
    <source>
        <dbReference type="ARBA" id="ARBA00022989"/>
    </source>
</evidence>
<gene>
    <name evidence="6" type="ORF">HUK82_08805</name>
</gene>
<dbReference type="GO" id="GO:0097347">
    <property type="term" value="C:TAM protein secretion complex"/>
    <property type="evidence" value="ECO:0007669"/>
    <property type="project" value="TreeGrafter"/>
</dbReference>
<dbReference type="GO" id="GO:0005886">
    <property type="term" value="C:plasma membrane"/>
    <property type="evidence" value="ECO:0007669"/>
    <property type="project" value="InterPro"/>
</dbReference>
<dbReference type="PANTHER" id="PTHR36985">
    <property type="entry name" value="TRANSLOCATION AND ASSEMBLY MODULE SUBUNIT TAMB"/>
    <property type="match status" value="1"/>
</dbReference>
<dbReference type="AlphaFoldDB" id="A0A850PDV8"/>
<dbReference type="GO" id="GO:0009306">
    <property type="term" value="P:protein secretion"/>
    <property type="evidence" value="ECO:0007669"/>
    <property type="project" value="InterPro"/>
</dbReference>
<feature type="non-terminal residue" evidence="6">
    <location>
        <position position="1"/>
    </location>
</feature>
<dbReference type="Proteomes" id="UP000585665">
    <property type="component" value="Unassembled WGS sequence"/>
</dbReference>
<keyword evidence="7" id="KW-1185">Reference proteome</keyword>
<dbReference type="Pfam" id="PF04357">
    <property type="entry name" value="TamB"/>
    <property type="match status" value="1"/>
</dbReference>
<dbReference type="EMBL" id="JABXXR010000057">
    <property type="protein sequence ID" value="NVN40660.1"/>
    <property type="molecule type" value="Genomic_DNA"/>
</dbReference>
<protein>
    <submittedName>
        <fullName evidence="6">Translocation/assembly module TamB domain-containing protein</fullName>
    </submittedName>
</protein>
<comment type="subcellular location">
    <subcellularLocation>
        <location evidence="1">Membrane</location>
        <topology evidence="1">Single-pass membrane protein</topology>
    </subcellularLocation>
</comment>